<gene>
    <name evidence="2" type="ORF">FAEPRAA2165_01589</name>
</gene>
<reference evidence="2" key="1">
    <citation type="submission" date="2009-08" db="EMBL/GenBank/DDBJ databases">
        <authorList>
            <person name="Weinstock G."/>
            <person name="Sodergren E."/>
            <person name="Clifton S."/>
            <person name="Fulton L."/>
            <person name="Fulton B."/>
            <person name="Courtney L."/>
            <person name="Fronick C."/>
            <person name="Harrison M."/>
            <person name="Strong C."/>
            <person name="Farmer C."/>
            <person name="Delahaunty K."/>
            <person name="Markovic C."/>
            <person name="Hall O."/>
            <person name="Minx P."/>
            <person name="Tomlinson C."/>
            <person name="Mitreva M."/>
            <person name="Nelson J."/>
            <person name="Hou S."/>
            <person name="Wollam A."/>
            <person name="Pepin K.H."/>
            <person name="Johnson M."/>
            <person name="Bhonagiri V."/>
            <person name="Nash W.E."/>
            <person name="Warren W."/>
            <person name="Chinwalla A."/>
            <person name="Mardis E.R."/>
            <person name="Wilson R.K."/>
        </authorList>
    </citation>
    <scope>NUCLEOTIDE SEQUENCE [LARGE SCALE GENOMIC DNA]</scope>
    <source>
        <strain evidence="2">A2-165</strain>
    </source>
</reference>
<evidence type="ECO:0000313" key="2">
    <source>
        <dbReference type="EMBL" id="EEU96811.1"/>
    </source>
</evidence>
<comment type="caution">
    <text evidence="2">The sequence shown here is derived from an EMBL/GenBank/DDBJ whole genome shotgun (WGS) entry which is preliminary data.</text>
</comment>
<dbReference type="Proteomes" id="UP000004619">
    <property type="component" value="Unassembled WGS sequence"/>
</dbReference>
<sequence>MTAARFAAEVRANIRTESNMRGSAEYRNHLAGVLVKRAVLKLEGNR</sequence>
<dbReference type="SUPFAM" id="SSF55447">
    <property type="entry name" value="CO dehydrogenase flavoprotein C-terminal domain-like"/>
    <property type="match status" value="1"/>
</dbReference>
<dbReference type="InterPro" id="IPR005107">
    <property type="entry name" value="CO_DH_flav_C"/>
</dbReference>
<accession>C7H5L8</accession>
<evidence type="ECO:0000259" key="1">
    <source>
        <dbReference type="Pfam" id="PF03450"/>
    </source>
</evidence>
<dbReference type="PATRIC" id="fig|411483.3.peg.1560"/>
<evidence type="ECO:0000313" key="3">
    <source>
        <dbReference type="Proteomes" id="UP000004619"/>
    </source>
</evidence>
<keyword evidence="3" id="KW-1185">Reference proteome</keyword>
<dbReference type="EMBL" id="ACOP02000044">
    <property type="protein sequence ID" value="EEU96811.1"/>
    <property type="molecule type" value="Genomic_DNA"/>
</dbReference>
<dbReference type="InterPro" id="IPR036683">
    <property type="entry name" value="CO_DH_flav_C_dom_sf"/>
</dbReference>
<protein>
    <recommendedName>
        <fullName evidence="1">CO dehydrogenase flavoprotein C-terminal domain-containing protein</fullName>
    </recommendedName>
</protein>
<dbReference type="Gene3D" id="3.30.390.50">
    <property type="entry name" value="CO dehydrogenase flavoprotein, C-terminal domain"/>
    <property type="match status" value="1"/>
</dbReference>
<dbReference type="HOGENOM" id="CLU_3183900_0_0_9"/>
<proteinExistence type="predicted"/>
<name>C7H5L8_FAED2</name>
<dbReference type="Pfam" id="PF03450">
    <property type="entry name" value="CO_deh_flav_C"/>
    <property type="match status" value="1"/>
</dbReference>
<organism evidence="2 3">
    <name type="scientific">Faecalibacterium duncaniae (strain DSM 17677 / JCM 31915 / A2-165)</name>
    <name type="common">Faecalibacterium prausnitzii</name>
    <dbReference type="NCBI Taxonomy" id="411483"/>
    <lineage>
        <taxon>Bacteria</taxon>
        <taxon>Bacillati</taxon>
        <taxon>Bacillota</taxon>
        <taxon>Clostridia</taxon>
        <taxon>Eubacteriales</taxon>
        <taxon>Oscillospiraceae</taxon>
        <taxon>Faecalibacterium</taxon>
    </lineage>
</organism>
<dbReference type="AlphaFoldDB" id="C7H5L8"/>
<feature type="domain" description="CO dehydrogenase flavoprotein C-terminal" evidence="1">
    <location>
        <begin position="3"/>
        <end position="41"/>
    </location>
</feature>